<dbReference type="OrthoDB" id="10256524at2759"/>
<dbReference type="InterPro" id="IPR002110">
    <property type="entry name" value="Ankyrin_rpt"/>
</dbReference>
<organism evidence="12 13">
    <name type="scientific">Parascedosporium putredinis</name>
    <dbReference type="NCBI Taxonomy" id="1442378"/>
    <lineage>
        <taxon>Eukaryota</taxon>
        <taxon>Fungi</taxon>
        <taxon>Dikarya</taxon>
        <taxon>Ascomycota</taxon>
        <taxon>Pezizomycotina</taxon>
        <taxon>Sordariomycetes</taxon>
        <taxon>Hypocreomycetidae</taxon>
        <taxon>Microascales</taxon>
        <taxon>Microascaceae</taxon>
        <taxon>Parascedosporium</taxon>
    </lineage>
</organism>
<feature type="domain" description="C5a peptidase/Subtilisin-like protease SBT2-like Fn3-like" evidence="11">
    <location>
        <begin position="525"/>
        <end position="620"/>
    </location>
</feature>
<keyword evidence="7" id="KW-0040">ANK repeat</keyword>
<dbReference type="InterPro" id="IPR015500">
    <property type="entry name" value="Peptidase_S8_subtilisin-rel"/>
</dbReference>
<evidence type="ECO:0000256" key="7">
    <source>
        <dbReference type="PROSITE-ProRule" id="PRU00023"/>
    </source>
</evidence>
<dbReference type="InterPro" id="IPR051048">
    <property type="entry name" value="Peptidase_S8/S53_subtilisin"/>
</dbReference>
<sequence length="974" mass="103946">MAHPRGPRPRRGGLLVRGYIGALGPTIQRRQDEADEAGDDGRTAEIADIFSPHVMTQVDKLRAAGITGKGIKIGIVDTGVDYKHPALGGCFGEGCLVAYGRDFVGDNLDKGPLMVPEPDDDPWDYCNGHGTHIAGIIAAQPNPLGFTGVAPGVTLGAYRVSSCSGIVHSDIYVAGFNQAFEDGSDIITTSTQFKSKWSEDSVAVVCQRINDAGVPCIAPMGNDGLDGLFSTGSPAVGHGVAAIASVTNVDYPMVLKKASYVTEDGEEHDFGFRPGRFGDYKTMTKQLWLLDDETTGDCTRLPEDTPDLSDYIVLVTMEGCSSYDKASMVMDFRGRNLLAYSNNFTTSELIVYPLAVDGLGMVTQGQGEEWLRLLAAGEKVTLHMTSVSSAEYIVYSPKNDLSHGYVGTTSSWGLGLELDIKPQFAAPGGNILSTYPMNKGNYTVLSGTSMASPFAAAVYALIAEARGTTDPTKLRNVIASTANPNLWFDGKSLASALAPVAQQGAGLIQAYDAAYVKTIIDTAGISFNDTANFVASANFTIENTSDEEVTYALSHVKAVTVYAFLEGSAKMAPVTLGPGESAVVEVVPTPPENVDPERFAMYSGYIAINGTNGENLSIPYIGLAANMRDLPIIDRGDHGTYLQYWDVTNRLTPQPPGTTYVFPKPEGDPDTNPSRQVSYVSAVLNRPAGTASLSVFVAAVDEDTTLESTDFMGTEVVGLIAFTGMLADGTVVPEGDYEFVFKALKILGDREKAEDWETFTVGPFKLTYGEAVLATPPTDPFPLPTGGAWLHGDEREICCLRHAILPTLSDLVPAYFNLDKPSLLSLRSASRLLSALALPYLARLLALETKCPSTGPHKPYLALAARGCLHEMMAAILPFHPDSTAGDGASGETALHVAILKGCRTCLDLLLGAGVETNGADAAGWQTWRCSWSAPERRWMLGVSRLDGAAPCLPAWAHGDCPPADRLRCERGRY</sequence>
<dbReference type="InterPro" id="IPR023827">
    <property type="entry name" value="Peptidase_S8_Asp-AS"/>
</dbReference>
<gene>
    <name evidence="12" type="ORF">PPNO1_LOCUS1447</name>
</gene>
<dbReference type="Pfam" id="PF00082">
    <property type="entry name" value="Peptidase_S8"/>
    <property type="match status" value="1"/>
</dbReference>
<feature type="active site" description="Charge relay system" evidence="6 8">
    <location>
        <position position="129"/>
    </location>
</feature>
<dbReference type="SUPFAM" id="SSF48403">
    <property type="entry name" value="Ankyrin repeat"/>
    <property type="match status" value="1"/>
</dbReference>
<dbReference type="CDD" id="cd07489">
    <property type="entry name" value="Peptidases_S8_5"/>
    <property type="match status" value="1"/>
</dbReference>
<dbReference type="Pfam" id="PF06280">
    <property type="entry name" value="fn3_5"/>
    <property type="match status" value="1"/>
</dbReference>
<evidence type="ECO:0000256" key="8">
    <source>
        <dbReference type="PROSITE-ProRule" id="PRU01240"/>
    </source>
</evidence>
<dbReference type="PROSITE" id="PS00136">
    <property type="entry name" value="SUBTILASE_ASP"/>
    <property type="match status" value="1"/>
</dbReference>
<dbReference type="PROSITE" id="PS50088">
    <property type="entry name" value="ANK_REPEAT"/>
    <property type="match status" value="1"/>
</dbReference>
<evidence type="ECO:0000256" key="9">
    <source>
        <dbReference type="RuleBase" id="RU003355"/>
    </source>
</evidence>
<protein>
    <submittedName>
        <fullName evidence="12">Uncharacterized protein</fullName>
    </submittedName>
</protein>
<dbReference type="InterPro" id="IPR034187">
    <property type="entry name" value="Peptidases_S8_5"/>
</dbReference>
<dbReference type="Gene3D" id="1.25.40.20">
    <property type="entry name" value="Ankyrin repeat-containing domain"/>
    <property type="match status" value="1"/>
</dbReference>
<evidence type="ECO:0000256" key="3">
    <source>
        <dbReference type="ARBA" id="ARBA00022729"/>
    </source>
</evidence>
<comment type="similarity">
    <text evidence="1 8 9">Belongs to the peptidase S8 family.</text>
</comment>
<feature type="repeat" description="ANK" evidence="7">
    <location>
        <begin position="890"/>
        <end position="922"/>
    </location>
</feature>
<keyword evidence="13" id="KW-1185">Reference proteome</keyword>
<feature type="active site" description="Charge relay system" evidence="6 8">
    <location>
        <position position="449"/>
    </location>
</feature>
<evidence type="ECO:0000259" key="11">
    <source>
        <dbReference type="Pfam" id="PF06280"/>
    </source>
</evidence>
<dbReference type="AlphaFoldDB" id="A0A9P1GWP4"/>
<dbReference type="InterPro" id="IPR036852">
    <property type="entry name" value="Peptidase_S8/S53_dom_sf"/>
</dbReference>
<keyword evidence="5 8" id="KW-0720">Serine protease</keyword>
<dbReference type="Proteomes" id="UP000838763">
    <property type="component" value="Unassembled WGS sequence"/>
</dbReference>
<keyword evidence="4 8" id="KW-0378">Hydrolase</keyword>
<dbReference type="PRINTS" id="PR00723">
    <property type="entry name" value="SUBTILISIN"/>
</dbReference>
<dbReference type="GO" id="GO:0004252">
    <property type="term" value="F:serine-type endopeptidase activity"/>
    <property type="evidence" value="ECO:0007669"/>
    <property type="project" value="UniProtKB-UniRule"/>
</dbReference>
<evidence type="ECO:0000256" key="4">
    <source>
        <dbReference type="ARBA" id="ARBA00022801"/>
    </source>
</evidence>
<accession>A0A9P1GWP4</accession>
<keyword evidence="2 8" id="KW-0645">Protease</keyword>
<dbReference type="PANTHER" id="PTHR43399">
    <property type="entry name" value="SUBTILISIN-RELATED"/>
    <property type="match status" value="1"/>
</dbReference>
<evidence type="ECO:0000256" key="6">
    <source>
        <dbReference type="PIRSR" id="PIRSR615500-1"/>
    </source>
</evidence>
<dbReference type="InterPro" id="IPR010435">
    <property type="entry name" value="C5a/SBT2-like_Fn3"/>
</dbReference>
<proteinExistence type="inferred from homology"/>
<dbReference type="InterPro" id="IPR023828">
    <property type="entry name" value="Peptidase_S8_Ser-AS"/>
</dbReference>
<dbReference type="Gene3D" id="3.40.50.200">
    <property type="entry name" value="Peptidase S8/S53 domain"/>
    <property type="match status" value="2"/>
</dbReference>
<evidence type="ECO:0000313" key="13">
    <source>
        <dbReference type="Proteomes" id="UP000838763"/>
    </source>
</evidence>
<feature type="domain" description="Peptidase S8/S53" evidence="10">
    <location>
        <begin position="68"/>
        <end position="483"/>
    </location>
</feature>
<comment type="caution">
    <text evidence="12">The sequence shown here is derived from an EMBL/GenBank/DDBJ whole genome shotgun (WGS) entry which is preliminary data.</text>
</comment>
<dbReference type="InterPro" id="IPR000209">
    <property type="entry name" value="Peptidase_S8/S53_dom"/>
</dbReference>
<evidence type="ECO:0000256" key="1">
    <source>
        <dbReference type="ARBA" id="ARBA00011073"/>
    </source>
</evidence>
<feature type="active site" description="Charge relay system" evidence="6 8">
    <location>
        <position position="77"/>
    </location>
</feature>
<evidence type="ECO:0000313" key="12">
    <source>
        <dbReference type="EMBL" id="CAI4211670.1"/>
    </source>
</evidence>
<evidence type="ECO:0000259" key="10">
    <source>
        <dbReference type="Pfam" id="PF00082"/>
    </source>
</evidence>
<dbReference type="InterPro" id="IPR022398">
    <property type="entry name" value="Peptidase_S8_His-AS"/>
</dbReference>
<dbReference type="PROSITE" id="PS00137">
    <property type="entry name" value="SUBTILASE_HIS"/>
    <property type="match status" value="1"/>
</dbReference>
<name>A0A9P1GWP4_9PEZI</name>
<dbReference type="PROSITE" id="PS51892">
    <property type="entry name" value="SUBTILASE"/>
    <property type="match status" value="1"/>
</dbReference>
<evidence type="ECO:0000256" key="2">
    <source>
        <dbReference type="ARBA" id="ARBA00022670"/>
    </source>
</evidence>
<dbReference type="GO" id="GO:0006508">
    <property type="term" value="P:proteolysis"/>
    <property type="evidence" value="ECO:0007669"/>
    <property type="project" value="UniProtKB-KW"/>
</dbReference>
<dbReference type="InterPro" id="IPR036770">
    <property type="entry name" value="Ankyrin_rpt-contain_sf"/>
</dbReference>
<evidence type="ECO:0000256" key="5">
    <source>
        <dbReference type="ARBA" id="ARBA00022825"/>
    </source>
</evidence>
<keyword evidence="3" id="KW-0732">Signal</keyword>
<dbReference type="PROSITE" id="PS00138">
    <property type="entry name" value="SUBTILASE_SER"/>
    <property type="match status" value="1"/>
</dbReference>
<dbReference type="PROSITE" id="PS50297">
    <property type="entry name" value="ANK_REP_REGION"/>
    <property type="match status" value="1"/>
</dbReference>
<dbReference type="GO" id="GO:0016020">
    <property type="term" value="C:membrane"/>
    <property type="evidence" value="ECO:0007669"/>
    <property type="project" value="InterPro"/>
</dbReference>
<dbReference type="EMBL" id="CALLCH030000002">
    <property type="protein sequence ID" value="CAI4211670.1"/>
    <property type="molecule type" value="Genomic_DNA"/>
</dbReference>
<reference evidence="12" key="1">
    <citation type="submission" date="2022-11" db="EMBL/GenBank/DDBJ databases">
        <authorList>
            <person name="Scott C."/>
            <person name="Bruce N."/>
        </authorList>
    </citation>
    <scope>NUCLEOTIDE SEQUENCE</scope>
</reference>
<dbReference type="PANTHER" id="PTHR43399:SF4">
    <property type="entry name" value="CELL WALL-ASSOCIATED PROTEASE"/>
    <property type="match status" value="1"/>
</dbReference>
<dbReference type="SUPFAM" id="SSF52743">
    <property type="entry name" value="Subtilisin-like"/>
    <property type="match status" value="1"/>
</dbReference>